<dbReference type="Gene3D" id="2.160.20.10">
    <property type="entry name" value="Single-stranded right-handed beta-helix, Pectin lyase-like"/>
    <property type="match status" value="1"/>
</dbReference>
<dbReference type="InterPro" id="IPR011050">
    <property type="entry name" value="Pectin_lyase_fold/virulence"/>
</dbReference>
<comment type="caution">
    <text evidence="5">The sequence shown here is derived from an EMBL/GenBank/DDBJ whole genome shotgun (WGS) entry which is preliminary data.</text>
</comment>
<organism evidence="5 6">
    <name type="scientific">Halioxenophilus aromaticivorans</name>
    <dbReference type="NCBI Taxonomy" id="1306992"/>
    <lineage>
        <taxon>Bacteria</taxon>
        <taxon>Pseudomonadati</taxon>
        <taxon>Pseudomonadota</taxon>
        <taxon>Gammaproteobacteria</taxon>
        <taxon>Alteromonadales</taxon>
        <taxon>Alteromonadaceae</taxon>
        <taxon>Halioxenophilus</taxon>
    </lineage>
</organism>
<accession>A0AAV3U6Z9</accession>
<dbReference type="RefSeq" id="WP_345426372.1">
    <property type="nucleotide sequence ID" value="NZ_AP031496.1"/>
</dbReference>
<dbReference type="InterPro" id="IPR000070">
    <property type="entry name" value="Pectinesterase_cat"/>
</dbReference>
<feature type="domain" description="Pectinesterase catalytic" evidence="4">
    <location>
        <begin position="51"/>
        <end position="388"/>
    </location>
</feature>
<name>A0AAV3U6Z9_9ALTE</name>
<comment type="similarity">
    <text evidence="1">Belongs to the pectinesterase family.</text>
</comment>
<dbReference type="AlphaFoldDB" id="A0AAV3U6Z9"/>
<dbReference type="EMBL" id="BAABLX010000065">
    <property type="protein sequence ID" value="GAA4954880.1"/>
    <property type="molecule type" value="Genomic_DNA"/>
</dbReference>
<evidence type="ECO:0000256" key="1">
    <source>
        <dbReference type="ARBA" id="ARBA00008891"/>
    </source>
</evidence>
<dbReference type="SUPFAM" id="SSF51126">
    <property type="entry name" value="Pectin lyase-like"/>
    <property type="match status" value="1"/>
</dbReference>
<dbReference type="PANTHER" id="PTHR31321:SF57">
    <property type="entry name" value="PECTINESTERASE 53-RELATED"/>
    <property type="match status" value="1"/>
</dbReference>
<keyword evidence="2" id="KW-0378">Hydrolase</keyword>
<dbReference type="Pfam" id="PF01095">
    <property type="entry name" value="Pectinesterase"/>
    <property type="match status" value="1"/>
</dbReference>
<evidence type="ECO:0000259" key="4">
    <source>
        <dbReference type="Pfam" id="PF01095"/>
    </source>
</evidence>
<evidence type="ECO:0000313" key="5">
    <source>
        <dbReference type="EMBL" id="GAA4954880.1"/>
    </source>
</evidence>
<gene>
    <name evidence="5" type="ORF">GCM10025791_38810</name>
</gene>
<dbReference type="Proteomes" id="UP001409585">
    <property type="component" value="Unassembled WGS sequence"/>
</dbReference>
<protein>
    <submittedName>
        <fullName evidence="5">Pectinesterase family protein</fullName>
    </submittedName>
</protein>
<dbReference type="GO" id="GO:0030599">
    <property type="term" value="F:pectinesterase activity"/>
    <property type="evidence" value="ECO:0007669"/>
    <property type="project" value="InterPro"/>
</dbReference>
<keyword evidence="6" id="KW-1185">Reference proteome</keyword>
<dbReference type="GO" id="GO:0042545">
    <property type="term" value="P:cell wall modification"/>
    <property type="evidence" value="ECO:0007669"/>
    <property type="project" value="InterPro"/>
</dbReference>
<reference evidence="6" key="1">
    <citation type="journal article" date="2019" name="Int. J. Syst. Evol. Microbiol.">
        <title>The Global Catalogue of Microorganisms (GCM) 10K type strain sequencing project: providing services to taxonomists for standard genome sequencing and annotation.</title>
        <authorList>
            <consortium name="The Broad Institute Genomics Platform"/>
            <consortium name="The Broad Institute Genome Sequencing Center for Infectious Disease"/>
            <person name="Wu L."/>
            <person name="Ma J."/>
        </authorList>
    </citation>
    <scope>NUCLEOTIDE SEQUENCE [LARGE SCALE GENOMIC DNA]</scope>
    <source>
        <strain evidence="6">JCM 19134</strain>
    </source>
</reference>
<dbReference type="PANTHER" id="PTHR31321">
    <property type="entry name" value="ACYL-COA THIOESTER HYDROLASE YBHC-RELATED"/>
    <property type="match status" value="1"/>
</dbReference>
<proteinExistence type="inferred from homology"/>
<dbReference type="InterPro" id="IPR012334">
    <property type="entry name" value="Pectin_lyas_fold"/>
</dbReference>
<evidence type="ECO:0000256" key="2">
    <source>
        <dbReference type="ARBA" id="ARBA00022801"/>
    </source>
</evidence>
<dbReference type="GO" id="GO:0009279">
    <property type="term" value="C:cell outer membrane"/>
    <property type="evidence" value="ECO:0007669"/>
    <property type="project" value="TreeGrafter"/>
</dbReference>
<evidence type="ECO:0000256" key="3">
    <source>
        <dbReference type="ARBA" id="ARBA00023085"/>
    </source>
</evidence>
<evidence type="ECO:0000313" key="6">
    <source>
        <dbReference type="Proteomes" id="UP001409585"/>
    </source>
</evidence>
<keyword evidence="3" id="KW-0063">Aspartyl esterase</keyword>
<sequence length="404" mass="43887">MLLLAVLTVSNLACSHATVTRHNNAQNNTAQTDSANSNNQALPSDVKINAYVDKHSATAFGTISEALAAAPSNSPTPFIIAIAPGDYYEKITITKANITLAGSGADNTRLHYDAYSGAPRPNTNANPHKTWGTSGSATVTIKAVGFTAQDITIANSFDYPANEQLPEQHPDKKHQVQAVAVLTDIGADQALFDRVRITGYQDTLYLKSGRSLLRNSFVSGHVDFIFGGGQGLFWQTTIETRARRTAEGTSKPAPIGYVTAPSTQISQPYGLVFAQCKFTKEPGVANQSMALGRPWHPTTTFADGRYADPNAIGQTVIMNTWMDAHIAQRAWYPMGGTAPNGKKMQFMPEDARFFEYNNHGPGAPHTNNKSRRQLNAQQAADFTAANVLNQWWPNPTPRYYPSPE</sequence>